<organism evidence="1">
    <name type="scientific">marine sediment metagenome</name>
    <dbReference type="NCBI Taxonomy" id="412755"/>
    <lineage>
        <taxon>unclassified sequences</taxon>
        <taxon>metagenomes</taxon>
        <taxon>ecological metagenomes</taxon>
    </lineage>
</organism>
<proteinExistence type="predicted"/>
<dbReference type="EMBL" id="LAZR01008064">
    <property type="protein sequence ID" value="KKM81179.1"/>
    <property type="molecule type" value="Genomic_DNA"/>
</dbReference>
<protein>
    <submittedName>
        <fullName evidence="1">Uncharacterized protein</fullName>
    </submittedName>
</protein>
<dbReference type="AlphaFoldDB" id="A0A0F9KG23"/>
<comment type="caution">
    <text evidence="1">The sequence shown here is derived from an EMBL/GenBank/DDBJ whole genome shotgun (WGS) entry which is preliminary data.</text>
</comment>
<sequence>MADDSELDYLRAWFSIASFEATAKHFSEIKKIDSINSTKRILIHPGELMNVDGKFYTKRYKVQISDSSEAELMSTMNNIIRGLELFNRGEPFNGIYDAPHNFLIYANGSNALSTDFITRDENGAGCTTTIVQSYLTHGKVLKFSDSNGATRCIIYNDFDTTHITGTVEFHMASPNTNLDSYVYFDNSDVGSLFMIRFSVDKLQHYISPSWVNIMDVTDATWYHIKITFDCSLGTNGRYWLWVNEIAKVSDQEMYQTALYIERLVLTTLEGDNPAIWYMDAIAHDWDDYYQIGDNLIGYSIPDILVHMNLVKGDLAEEQGRTKRWAQDLWFDIEWCIE</sequence>
<accession>A0A0F9KG23</accession>
<reference evidence="1" key="1">
    <citation type="journal article" date="2015" name="Nature">
        <title>Complex archaea that bridge the gap between prokaryotes and eukaryotes.</title>
        <authorList>
            <person name="Spang A."/>
            <person name="Saw J.H."/>
            <person name="Jorgensen S.L."/>
            <person name="Zaremba-Niedzwiedzka K."/>
            <person name="Martijn J."/>
            <person name="Lind A.E."/>
            <person name="van Eijk R."/>
            <person name="Schleper C."/>
            <person name="Guy L."/>
            <person name="Ettema T.J."/>
        </authorList>
    </citation>
    <scope>NUCLEOTIDE SEQUENCE</scope>
</reference>
<evidence type="ECO:0000313" key="1">
    <source>
        <dbReference type="EMBL" id="KKM81179.1"/>
    </source>
</evidence>
<name>A0A0F9KG23_9ZZZZ</name>
<gene>
    <name evidence="1" type="ORF">LCGC14_1332380</name>
</gene>